<proteinExistence type="predicted"/>
<evidence type="ECO:0000313" key="2">
    <source>
        <dbReference type="Proteomes" id="UP000186895"/>
    </source>
</evidence>
<dbReference type="STRING" id="49186.SAMN05421647_106118"/>
<sequence>MMSDETTRHPDIEIYIKSRSLEQILAWLEQLSESLQAVETAGSTHHLSCIIKGQTIPVMIHERALGKAWTSLWFRSDATPWERDLDCAEEASRALDTQVRCIVSGWEDGDDPDEWWRIENGNTEKISWRTE</sequence>
<dbReference type="eggNOG" id="ENOG5033MRI">
    <property type="taxonomic scope" value="Bacteria"/>
</dbReference>
<dbReference type="Proteomes" id="UP000186895">
    <property type="component" value="Unassembled WGS sequence"/>
</dbReference>
<dbReference type="EMBL" id="FTMN01000006">
    <property type="protein sequence ID" value="SIQ58854.1"/>
    <property type="molecule type" value="Genomic_DNA"/>
</dbReference>
<dbReference type="AlphaFoldDB" id="A0A1N6TZU9"/>
<gene>
    <name evidence="1" type="ORF">SAMN05421647_106118</name>
</gene>
<accession>A0A1N6TZU9</accession>
<keyword evidence="2" id="KW-1185">Reference proteome</keyword>
<protein>
    <submittedName>
        <fullName evidence="1">Uncharacterized protein</fullName>
    </submittedName>
</protein>
<organism evidence="1 2">
    <name type="scientific">Marinobacterium stanieri</name>
    <dbReference type="NCBI Taxonomy" id="49186"/>
    <lineage>
        <taxon>Bacteria</taxon>
        <taxon>Pseudomonadati</taxon>
        <taxon>Pseudomonadota</taxon>
        <taxon>Gammaproteobacteria</taxon>
        <taxon>Oceanospirillales</taxon>
        <taxon>Oceanospirillaceae</taxon>
        <taxon>Marinobacterium</taxon>
    </lineage>
</organism>
<reference evidence="2" key="1">
    <citation type="submission" date="2017-01" db="EMBL/GenBank/DDBJ databases">
        <authorList>
            <person name="Varghese N."/>
            <person name="Submissions S."/>
        </authorList>
    </citation>
    <scope>NUCLEOTIDE SEQUENCE [LARGE SCALE GENOMIC DNA]</scope>
    <source>
        <strain evidence="2">DSM 7027</strain>
    </source>
</reference>
<evidence type="ECO:0000313" key="1">
    <source>
        <dbReference type="EMBL" id="SIQ58854.1"/>
    </source>
</evidence>
<name>A0A1N6TZU9_9GAMM</name>